<keyword evidence="5" id="KW-1185">Reference proteome</keyword>
<dbReference type="PANTHER" id="PTHR33121">
    <property type="entry name" value="CYCLIC DI-GMP PHOSPHODIESTERASE PDEF"/>
    <property type="match status" value="1"/>
</dbReference>
<feature type="transmembrane region" description="Helical" evidence="1">
    <location>
        <begin position="94"/>
        <end position="112"/>
    </location>
</feature>
<dbReference type="InterPro" id="IPR050706">
    <property type="entry name" value="Cyclic-di-GMP_PDE-like"/>
</dbReference>
<dbReference type="InterPro" id="IPR029787">
    <property type="entry name" value="Nucleotide_cyclase"/>
</dbReference>
<evidence type="ECO:0000313" key="5">
    <source>
        <dbReference type="Proteomes" id="UP000468943"/>
    </source>
</evidence>
<evidence type="ECO:0000313" key="4">
    <source>
        <dbReference type="EMBL" id="MXO57849.1"/>
    </source>
</evidence>
<keyword evidence="1" id="KW-0812">Transmembrane</keyword>
<dbReference type="GO" id="GO:0071111">
    <property type="term" value="F:cyclic-guanylate-specific phosphodiesterase activity"/>
    <property type="evidence" value="ECO:0007669"/>
    <property type="project" value="InterPro"/>
</dbReference>
<comment type="caution">
    <text evidence="4">The sequence shown here is derived from an EMBL/GenBank/DDBJ whole genome shotgun (WGS) entry which is preliminary data.</text>
</comment>
<keyword evidence="1" id="KW-0472">Membrane</keyword>
<name>A0A6I4SQD1_9SPHN</name>
<accession>A0A6I4SQD1</accession>
<feature type="transmembrane region" description="Helical" evidence="1">
    <location>
        <begin position="186"/>
        <end position="204"/>
    </location>
</feature>
<dbReference type="PROSITE" id="PS50883">
    <property type="entry name" value="EAL"/>
    <property type="match status" value="1"/>
</dbReference>
<dbReference type="CDD" id="cd01949">
    <property type="entry name" value="GGDEF"/>
    <property type="match status" value="1"/>
</dbReference>
<evidence type="ECO:0000259" key="2">
    <source>
        <dbReference type="PROSITE" id="PS50883"/>
    </source>
</evidence>
<dbReference type="Pfam" id="PF00563">
    <property type="entry name" value="EAL"/>
    <property type="match status" value="1"/>
</dbReference>
<dbReference type="PROSITE" id="PS50887">
    <property type="entry name" value="GGDEF"/>
    <property type="match status" value="1"/>
</dbReference>
<dbReference type="NCBIfam" id="TIGR00254">
    <property type="entry name" value="GGDEF"/>
    <property type="match status" value="1"/>
</dbReference>
<sequence>MVVYLFYPSNMGALHSKIGKRSRNWSRPVPRTMDLQAEAAISLTQFSVDPRAANQEVEVALAKQLSRRMPFVYAIAIVNLLLVANAFHGTVSDIHLFFATGPLLVIASLRAIHWHPWAVARRSPEKISRDLAMLPVTGTAIATGLMLFGLSLYPYGDTQQQSLLHYIATLTSFVGILGLNPSPKTALGMTVVSVVPSITMFLYIGHTNAVAISVTMVSVSMLLLLIARAQYQGLIDLIRSKTALQHRELEAAKLNDRLHKQAYIDDLTQIANRRSFFESFETQLSQPAIDEPWLGLIDLDGFKIVNDLFGHRAGDTVLTIIAKRLADFPDVICCGRLGGDEFGFLLMGSLGKDAAVNQCEELVRLIAEPIPFQQQLLTVQASIGLRKTAGLAASACIERADWALYKAKQNGGKVTIFSVEDEVVMQEKARITQLFDRADLASQLEVVYQPIIDFDSGNIQSVEVLARWNAVGGTIIMPDVFIPMAESTHRTSELTKIIIAKAIIELPEIFSEKSLHINLSVKDITNIDFVNWLLESDVFEPVSREQVLLELTETAILTGGAQAAANLALLRAGGFRIALDDFGVGQSSLSRIHKLPLDQIKIDKSFCDDASSNEHGWAIVATILALSRQIGLECVLEGVETEEQAIQARSLGVRLMQGYYFSKPKSSSQFNDAGSPVFNSRQIALHEPTAK</sequence>
<dbReference type="SUPFAM" id="SSF141868">
    <property type="entry name" value="EAL domain-like"/>
    <property type="match status" value="1"/>
</dbReference>
<dbReference type="Pfam" id="PF00990">
    <property type="entry name" value="GGDEF"/>
    <property type="match status" value="1"/>
</dbReference>
<dbReference type="PANTHER" id="PTHR33121:SF79">
    <property type="entry name" value="CYCLIC DI-GMP PHOSPHODIESTERASE PDED-RELATED"/>
    <property type="match status" value="1"/>
</dbReference>
<dbReference type="InterPro" id="IPR035919">
    <property type="entry name" value="EAL_sf"/>
</dbReference>
<organism evidence="4 5">
    <name type="scientific">Pontixanthobacter gangjinensis</name>
    <dbReference type="NCBI Taxonomy" id="1028742"/>
    <lineage>
        <taxon>Bacteria</taxon>
        <taxon>Pseudomonadati</taxon>
        <taxon>Pseudomonadota</taxon>
        <taxon>Alphaproteobacteria</taxon>
        <taxon>Sphingomonadales</taxon>
        <taxon>Erythrobacteraceae</taxon>
        <taxon>Pontixanthobacter</taxon>
    </lineage>
</organism>
<evidence type="ECO:0000256" key="1">
    <source>
        <dbReference type="SAM" id="Phobius"/>
    </source>
</evidence>
<dbReference type="Gene3D" id="3.20.20.450">
    <property type="entry name" value="EAL domain"/>
    <property type="match status" value="1"/>
</dbReference>
<feature type="domain" description="GGDEF" evidence="3">
    <location>
        <begin position="290"/>
        <end position="421"/>
    </location>
</feature>
<dbReference type="InterPro" id="IPR001633">
    <property type="entry name" value="EAL_dom"/>
</dbReference>
<dbReference type="SMART" id="SM00052">
    <property type="entry name" value="EAL"/>
    <property type="match status" value="1"/>
</dbReference>
<reference evidence="4 5" key="1">
    <citation type="submission" date="2019-12" db="EMBL/GenBank/DDBJ databases">
        <title>Genomic-based taxomic classification of the family Erythrobacteraceae.</title>
        <authorList>
            <person name="Xu L."/>
        </authorList>
    </citation>
    <scope>NUCLEOTIDE SEQUENCE [LARGE SCALE GENOMIC DNA]</scope>
    <source>
        <strain evidence="4 5">JCM 17802</strain>
    </source>
</reference>
<feature type="transmembrane region" description="Helical" evidence="1">
    <location>
        <begin position="210"/>
        <end position="231"/>
    </location>
</feature>
<feature type="transmembrane region" description="Helical" evidence="1">
    <location>
        <begin position="133"/>
        <end position="156"/>
    </location>
</feature>
<evidence type="ECO:0000259" key="3">
    <source>
        <dbReference type="PROSITE" id="PS50887"/>
    </source>
</evidence>
<feature type="domain" description="EAL" evidence="2">
    <location>
        <begin position="428"/>
        <end position="678"/>
    </location>
</feature>
<dbReference type="SUPFAM" id="SSF55073">
    <property type="entry name" value="Nucleotide cyclase"/>
    <property type="match status" value="1"/>
</dbReference>
<feature type="transmembrane region" description="Helical" evidence="1">
    <location>
        <begin position="71"/>
        <end position="88"/>
    </location>
</feature>
<dbReference type="Gene3D" id="3.30.70.270">
    <property type="match status" value="1"/>
</dbReference>
<dbReference type="CDD" id="cd01948">
    <property type="entry name" value="EAL"/>
    <property type="match status" value="1"/>
</dbReference>
<keyword evidence="1" id="KW-1133">Transmembrane helix</keyword>
<proteinExistence type="predicted"/>
<protein>
    <submittedName>
        <fullName evidence="4">EAL domain-containing protein</fullName>
    </submittedName>
</protein>
<gene>
    <name evidence="4" type="ORF">GRI36_13275</name>
</gene>
<dbReference type="InterPro" id="IPR000160">
    <property type="entry name" value="GGDEF_dom"/>
</dbReference>
<dbReference type="SMART" id="SM00267">
    <property type="entry name" value="GGDEF"/>
    <property type="match status" value="1"/>
</dbReference>
<dbReference type="InterPro" id="IPR043128">
    <property type="entry name" value="Rev_trsase/Diguanyl_cyclase"/>
</dbReference>
<dbReference type="AlphaFoldDB" id="A0A6I4SQD1"/>
<dbReference type="EMBL" id="WTYS01000001">
    <property type="protein sequence ID" value="MXO57849.1"/>
    <property type="molecule type" value="Genomic_DNA"/>
</dbReference>
<dbReference type="Proteomes" id="UP000468943">
    <property type="component" value="Unassembled WGS sequence"/>
</dbReference>